<evidence type="ECO:0000313" key="1">
    <source>
        <dbReference type="EMBL" id="KAH7845004.1"/>
    </source>
</evidence>
<accession>A0ACB7XVH0</accession>
<evidence type="ECO:0000313" key="2">
    <source>
        <dbReference type="Proteomes" id="UP000828048"/>
    </source>
</evidence>
<protein>
    <submittedName>
        <fullName evidence="1">Uncharacterized protein</fullName>
    </submittedName>
</protein>
<organism evidence="1 2">
    <name type="scientific">Vaccinium darrowii</name>
    <dbReference type="NCBI Taxonomy" id="229202"/>
    <lineage>
        <taxon>Eukaryota</taxon>
        <taxon>Viridiplantae</taxon>
        <taxon>Streptophyta</taxon>
        <taxon>Embryophyta</taxon>
        <taxon>Tracheophyta</taxon>
        <taxon>Spermatophyta</taxon>
        <taxon>Magnoliopsida</taxon>
        <taxon>eudicotyledons</taxon>
        <taxon>Gunneridae</taxon>
        <taxon>Pentapetalae</taxon>
        <taxon>asterids</taxon>
        <taxon>Ericales</taxon>
        <taxon>Ericaceae</taxon>
        <taxon>Vaccinioideae</taxon>
        <taxon>Vaccinieae</taxon>
        <taxon>Vaccinium</taxon>
    </lineage>
</organism>
<proteinExistence type="predicted"/>
<dbReference type="EMBL" id="CM037151">
    <property type="protein sequence ID" value="KAH7845004.1"/>
    <property type="molecule type" value="Genomic_DNA"/>
</dbReference>
<keyword evidence="2" id="KW-1185">Reference proteome</keyword>
<reference evidence="1 2" key="1">
    <citation type="journal article" date="2021" name="Hortic Res">
        <title>High-quality reference genome and annotation aids understanding of berry development for evergreen blueberry (Vaccinium darrowii).</title>
        <authorList>
            <person name="Yu J."/>
            <person name="Hulse-Kemp A.M."/>
            <person name="Babiker E."/>
            <person name="Staton M."/>
        </authorList>
    </citation>
    <scope>NUCLEOTIDE SEQUENCE [LARGE SCALE GENOMIC DNA]</scope>
    <source>
        <strain evidence="2">cv. NJ 8807/NJ 8810</strain>
        <tissue evidence="1">Young leaf</tissue>
    </source>
</reference>
<dbReference type="Proteomes" id="UP000828048">
    <property type="component" value="Chromosome 1"/>
</dbReference>
<name>A0ACB7XVH0_9ERIC</name>
<comment type="caution">
    <text evidence="1">The sequence shown here is derived from an EMBL/GenBank/DDBJ whole genome shotgun (WGS) entry which is preliminary data.</text>
</comment>
<sequence length="555" mass="62221">MASVESESSSPYSKFACILATSFTVRKSEWYAFDVSDDPEHNQSPPPPVAPIYRRYAKYLLAPFHEEDKSDDEHGASFTLKPKATATSDYECCWGILGSKHTLYRIRDTPERDGSRDLEKPNLVDRINLIGGDSKWESVATMPNRMITKHRGLVLNGKLYCLGGFPASINVDGRREEVESKPWAMVYDPTTNVWESIPNPHVVPTSNFKTFSAAVDLVNHKPRILLGAPFKQMLQIYHADTKTWEQQEFVICDRRILHPQDLADQAPLAVDNKLYWYAVDTHCLVGYDLDAKMWFQGYLPMHDHDGYLKDDEHPHRGHDSPPCLGHVGGGENFCLLWVSLLPPTSPALPPIPDNYKSRIHCMKFRVTTGGNPSPDSAVFPLEISILSCQSYLVSGAKEFVDGLVVDGHLGSYDSSSESSQPFGALVRYDHGLFVACRLEAGLFGVDKPPLQLLNSRNQDEDGAILFFSAKFSVVSGHNICHQFEEVSFFPPTVTLKEVNSNSDTFARACYFIWQLAVQDLDTSKLQALIAPAILPRSFLSLQILQFTNLSKLKFQ</sequence>
<gene>
    <name evidence="1" type="ORF">Vadar_034097</name>
</gene>